<sequence length="273" mass="28668">MRVLRAEWIKLWTVRSTWVTTLLTLALMIGMAVLMAQAIGSMEGPSGRAIDPKTGMTLTADSRLPGVTVVSLGYMFAQLTVAVMSVLVMTGELSTRMMRTTFAAAPRRFSVMVAKTLVVLVVTVTVSYAGLIGAYFATEDMLTGASAVDLSQTVQQRALVGVGLYLACVCVLSVGIGGLITHTAGAICVVVGVLMVLPTVFQIVTLSSDAAWVHDIYTYLPSVAGEQVILQGVKPPAEGEPAGLRAREGIAVFAGYAAAVWALAAVTLKVRDA</sequence>
<feature type="transmembrane region" description="Helical" evidence="1">
    <location>
        <begin position="117"/>
        <end position="138"/>
    </location>
</feature>
<proteinExistence type="predicted"/>
<evidence type="ECO:0000313" key="3">
    <source>
        <dbReference type="Proteomes" id="UP001500755"/>
    </source>
</evidence>
<evidence type="ECO:0000256" key="1">
    <source>
        <dbReference type="SAM" id="Phobius"/>
    </source>
</evidence>
<gene>
    <name evidence="2" type="ORF">GCM10009755_11430</name>
</gene>
<reference evidence="3" key="1">
    <citation type="journal article" date="2019" name="Int. J. Syst. Evol. Microbiol.">
        <title>The Global Catalogue of Microorganisms (GCM) 10K type strain sequencing project: providing services to taxonomists for standard genome sequencing and annotation.</title>
        <authorList>
            <consortium name="The Broad Institute Genomics Platform"/>
            <consortium name="The Broad Institute Genome Sequencing Center for Infectious Disease"/>
            <person name="Wu L."/>
            <person name="Ma J."/>
        </authorList>
    </citation>
    <scope>NUCLEOTIDE SEQUENCE [LARGE SCALE GENOMIC DNA]</scope>
    <source>
        <strain evidence="3">JCM 14546</strain>
    </source>
</reference>
<keyword evidence="1" id="KW-0472">Membrane</keyword>
<accession>A0ABP5EP74</accession>
<organism evidence="2 3">
    <name type="scientific">Brevibacterium samyangense</name>
    <dbReference type="NCBI Taxonomy" id="366888"/>
    <lineage>
        <taxon>Bacteria</taxon>
        <taxon>Bacillati</taxon>
        <taxon>Actinomycetota</taxon>
        <taxon>Actinomycetes</taxon>
        <taxon>Micrococcales</taxon>
        <taxon>Brevibacteriaceae</taxon>
        <taxon>Brevibacterium</taxon>
    </lineage>
</organism>
<feature type="transmembrane region" description="Helical" evidence="1">
    <location>
        <begin position="186"/>
        <end position="204"/>
    </location>
</feature>
<dbReference type="EMBL" id="BAAANO010000010">
    <property type="protein sequence ID" value="GAA2003923.1"/>
    <property type="molecule type" value="Genomic_DNA"/>
</dbReference>
<dbReference type="Proteomes" id="UP001500755">
    <property type="component" value="Unassembled WGS sequence"/>
</dbReference>
<feature type="transmembrane region" description="Helical" evidence="1">
    <location>
        <begin position="250"/>
        <end position="268"/>
    </location>
</feature>
<feature type="transmembrane region" description="Helical" evidence="1">
    <location>
        <begin position="158"/>
        <end position="179"/>
    </location>
</feature>
<name>A0ABP5EP74_9MICO</name>
<feature type="transmembrane region" description="Helical" evidence="1">
    <location>
        <begin position="66"/>
        <end position="89"/>
    </location>
</feature>
<protein>
    <submittedName>
        <fullName evidence="2">ABC transporter permease</fullName>
    </submittedName>
</protein>
<evidence type="ECO:0000313" key="2">
    <source>
        <dbReference type="EMBL" id="GAA2003923.1"/>
    </source>
</evidence>
<feature type="transmembrane region" description="Helical" evidence="1">
    <location>
        <begin position="12"/>
        <end position="39"/>
    </location>
</feature>
<keyword evidence="3" id="KW-1185">Reference proteome</keyword>
<keyword evidence="1" id="KW-1133">Transmembrane helix</keyword>
<keyword evidence="1" id="KW-0812">Transmembrane</keyword>
<comment type="caution">
    <text evidence="2">The sequence shown here is derived from an EMBL/GenBank/DDBJ whole genome shotgun (WGS) entry which is preliminary data.</text>
</comment>